<gene>
    <name evidence="5" type="ORF">DAPPUDRAFT_112900</name>
</gene>
<dbReference type="SUPFAM" id="SSF49879">
    <property type="entry name" value="SMAD/FHA domain"/>
    <property type="match status" value="1"/>
</dbReference>
<keyword evidence="1" id="KW-0694">RNA-binding</keyword>
<dbReference type="eggNOG" id="KOG0245">
    <property type="taxonomic scope" value="Eukaryota"/>
</dbReference>
<accession>E9HDE0</accession>
<dbReference type="PROSITE" id="PS50889">
    <property type="entry name" value="S4"/>
    <property type="match status" value="1"/>
</dbReference>
<keyword evidence="2" id="KW-0175">Coiled coil</keyword>
<keyword evidence="6" id="KW-1185">Reference proteome</keyword>
<name>E9HDE0_DAPPU</name>
<proteinExistence type="predicted"/>
<dbReference type="KEGG" id="dpx:DAPPUDRAFT_112900"/>
<evidence type="ECO:0000256" key="1">
    <source>
        <dbReference type="PROSITE-ProRule" id="PRU00182"/>
    </source>
</evidence>
<sequence length="739" mass="83083">MIEDKHCCIELSGDTLRLTANAETYVNGQLATSTGVDLRHGDRIIIGGTHYFHLHSPNDSQFQGKKMTNNKVSDFENAHEELRNCQEKRLQVAIKEAQEKARVLLIAEMEELRQEAALEISLQRHSYEDEIASLNRVLQERQSNDIPSPLLASPSTSKSTNLEEIESLLRDTQRKLAQPTKNSEESSFVIQSMLNETNAICRRFQQPYAFVRKEALTEDLQPLIFVQDRDRQLVMHWNVDTLRQRLEALREAVDETGDFPVDAIFERGDVWQLEDGTSALFVPAIKEKLDKLLKRHDSSMSVLDDSRFSFDSSRRSSLLFSRSPTINTGTADTCKELIHKLGDGDLNSTFCVAASSLQRVLDIPDRTYSFVIPLTVHAHTLLAIYPALVSFFVHKRDVPSSIRANWIQSTKELGRKLQNSLEFVMQGISLDSVGLFNDWVHRTQDSLNSILASYCELSVVFCNEVPNLDVITSSTAFTGFVSAQTKVHQATIGLADDVRMKIAQLPDENSIDYLDNSSLMTRDSWLVKASHDVITQVLILLEQFTENIDSKFLCEKDVSAIHLKFHQRIDILLRMANSVENLLSYLELADLTQVKLCAAALEVQATAYANQMGVSADITSVLCDVSFAVNSVHKIVAERRRMTALRRGRDISYSPLPARLLASTSRKSSDFDDVIESEISNSTFETVESDESLEEVPISPSAIKKALLFHTPSKSSLKPNGSLKRPHKSVRFNVSEMSL</sequence>
<evidence type="ECO:0000256" key="2">
    <source>
        <dbReference type="SAM" id="Coils"/>
    </source>
</evidence>
<dbReference type="EMBL" id="GL732623">
    <property type="protein sequence ID" value="EFX70236.1"/>
    <property type="molecule type" value="Genomic_DNA"/>
</dbReference>
<feature type="domain" description="FHA" evidence="4">
    <location>
        <begin position="2"/>
        <end position="47"/>
    </location>
</feature>
<dbReference type="InterPro" id="IPR000253">
    <property type="entry name" value="FHA_dom"/>
</dbReference>
<reference evidence="5 6" key="1">
    <citation type="journal article" date="2011" name="Science">
        <title>The ecoresponsive genome of Daphnia pulex.</title>
        <authorList>
            <person name="Colbourne J.K."/>
            <person name="Pfrender M.E."/>
            <person name="Gilbert D."/>
            <person name="Thomas W.K."/>
            <person name="Tucker A."/>
            <person name="Oakley T.H."/>
            <person name="Tokishita S."/>
            <person name="Aerts A."/>
            <person name="Arnold G.J."/>
            <person name="Basu M.K."/>
            <person name="Bauer D.J."/>
            <person name="Caceres C.E."/>
            <person name="Carmel L."/>
            <person name="Casola C."/>
            <person name="Choi J.H."/>
            <person name="Detter J.C."/>
            <person name="Dong Q."/>
            <person name="Dusheyko S."/>
            <person name="Eads B.D."/>
            <person name="Frohlich T."/>
            <person name="Geiler-Samerotte K.A."/>
            <person name="Gerlach D."/>
            <person name="Hatcher P."/>
            <person name="Jogdeo S."/>
            <person name="Krijgsveld J."/>
            <person name="Kriventseva E.V."/>
            <person name="Kultz D."/>
            <person name="Laforsch C."/>
            <person name="Lindquist E."/>
            <person name="Lopez J."/>
            <person name="Manak J.R."/>
            <person name="Muller J."/>
            <person name="Pangilinan J."/>
            <person name="Patwardhan R.P."/>
            <person name="Pitluck S."/>
            <person name="Pritham E.J."/>
            <person name="Rechtsteiner A."/>
            <person name="Rho M."/>
            <person name="Rogozin I.B."/>
            <person name="Sakarya O."/>
            <person name="Salamov A."/>
            <person name="Schaack S."/>
            <person name="Shapiro H."/>
            <person name="Shiga Y."/>
            <person name="Skalitzky C."/>
            <person name="Smith Z."/>
            <person name="Souvorov A."/>
            <person name="Sung W."/>
            <person name="Tang Z."/>
            <person name="Tsuchiya D."/>
            <person name="Tu H."/>
            <person name="Vos H."/>
            <person name="Wang M."/>
            <person name="Wolf Y.I."/>
            <person name="Yamagata H."/>
            <person name="Yamada T."/>
            <person name="Ye Y."/>
            <person name="Shaw J.R."/>
            <person name="Andrews J."/>
            <person name="Crease T.J."/>
            <person name="Tang H."/>
            <person name="Lucas S.M."/>
            <person name="Robertson H.M."/>
            <person name="Bork P."/>
            <person name="Koonin E.V."/>
            <person name="Zdobnov E.M."/>
            <person name="Grigoriev I.V."/>
            <person name="Lynch M."/>
            <person name="Boore J.L."/>
        </authorList>
    </citation>
    <scope>NUCLEOTIDE SEQUENCE [LARGE SCALE GENOMIC DNA]</scope>
</reference>
<feature type="region of interest" description="Disordered" evidence="3">
    <location>
        <begin position="716"/>
        <end position="739"/>
    </location>
</feature>
<dbReference type="Pfam" id="PF00498">
    <property type="entry name" value="FHA"/>
    <property type="match status" value="1"/>
</dbReference>
<organism evidence="5 6">
    <name type="scientific">Daphnia pulex</name>
    <name type="common">Water flea</name>
    <dbReference type="NCBI Taxonomy" id="6669"/>
    <lineage>
        <taxon>Eukaryota</taxon>
        <taxon>Metazoa</taxon>
        <taxon>Ecdysozoa</taxon>
        <taxon>Arthropoda</taxon>
        <taxon>Crustacea</taxon>
        <taxon>Branchiopoda</taxon>
        <taxon>Diplostraca</taxon>
        <taxon>Cladocera</taxon>
        <taxon>Anomopoda</taxon>
        <taxon>Daphniidae</taxon>
        <taxon>Daphnia</taxon>
    </lineage>
</organism>
<dbReference type="InParanoid" id="E9HDE0"/>
<evidence type="ECO:0000256" key="3">
    <source>
        <dbReference type="SAM" id="MobiDB-lite"/>
    </source>
</evidence>
<dbReference type="InterPro" id="IPR008984">
    <property type="entry name" value="SMAD_FHA_dom_sf"/>
</dbReference>
<evidence type="ECO:0000313" key="6">
    <source>
        <dbReference type="Proteomes" id="UP000000305"/>
    </source>
</evidence>
<dbReference type="STRING" id="6669.E9HDE0"/>
<protein>
    <recommendedName>
        <fullName evidence="4">FHA domain-containing protein</fullName>
    </recommendedName>
</protein>
<feature type="coiled-coil region" evidence="2">
    <location>
        <begin position="95"/>
        <end position="144"/>
    </location>
</feature>
<evidence type="ECO:0000313" key="5">
    <source>
        <dbReference type="EMBL" id="EFX70236.1"/>
    </source>
</evidence>
<dbReference type="GO" id="GO:0003723">
    <property type="term" value="F:RNA binding"/>
    <property type="evidence" value="ECO:0007669"/>
    <property type="project" value="UniProtKB-KW"/>
</dbReference>
<dbReference type="Proteomes" id="UP000000305">
    <property type="component" value="Unassembled WGS sequence"/>
</dbReference>
<dbReference type="AlphaFoldDB" id="E9HDE0"/>
<dbReference type="HOGENOM" id="CLU_375642_0_0_1"/>
<dbReference type="Gene3D" id="2.60.200.20">
    <property type="match status" value="1"/>
</dbReference>
<dbReference type="OrthoDB" id="3176171at2759"/>
<evidence type="ECO:0000259" key="4">
    <source>
        <dbReference type="Pfam" id="PF00498"/>
    </source>
</evidence>